<dbReference type="NCBIfam" id="TIGR00796">
    <property type="entry name" value="livcs"/>
    <property type="match status" value="1"/>
</dbReference>
<comment type="subcellular location">
    <subcellularLocation>
        <location evidence="1 9">Cell membrane</location>
        <topology evidence="1 9">Multi-pass membrane protein</topology>
    </subcellularLocation>
</comment>
<keyword evidence="5 9" id="KW-0812">Transmembrane</keyword>
<feature type="transmembrane region" description="Helical" evidence="9">
    <location>
        <begin position="198"/>
        <end position="217"/>
    </location>
</feature>
<evidence type="ECO:0000256" key="1">
    <source>
        <dbReference type="ARBA" id="ARBA00004651"/>
    </source>
</evidence>
<proteinExistence type="inferred from homology"/>
<evidence type="ECO:0000256" key="5">
    <source>
        <dbReference type="ARBA" id="ARBA00022692"/>
    </source>
</evidence>
<dbReference type="PANTHER" id="PTHR30588">
    <property type="entry name" value="BRANCHED-CHAIN AMINO ACID TRANSPORT SYSTEM 2 CARRIER PROTEIN"/>
    <property type="match status" value="1"/>
</dbReference>
<keyword evidence="7 9" id="KW-1133">Transmembrane helix</keyword>
<dbReference type="PANTHER" id="PTHR30588:SF0">
    <property type="entry name" value="BRANCHED-CHAIN AMINO ACID PERMEASE BRNQ"/>
    <property type="match status" value="1"/>
</dbReference>
<evidence type="ECO:0000256" key="6">
    <source>
        <dbReference type="ARBA" id="ARBA00022970"/>
    </source>
</evidence>
<keyword evidence="3 9" id="KW-0813">Transport</keyword>
<dbReference type="EMBL" id="CAWVOH010000001">
    <property type="protein sequence ID" value="CAK8053872.1"/>
    <property type="molecule type" value="Genomic_DNA"/>
</dbReference>
<feature type="transmembrane region" description="Helical" evidence="9">
    <location>
        <begin position="79"/>
        <end position="100"/>
    </location>
</feature>
<sequence length="448" mass="48207">MQTKKLSKKQLFLLASLIFGMFFGAGNLIFPVQLGQLAGKNWLPATAGFLLTGTVVPFLAMLAVSITRSKSIYDLARPVTPWFAAIIVLAIHLTLGPLGATPRTAATAFAMGFAPLVPASSQNLVMLIFSAIFFILAYFFTVKESNLTKWIGKYLNPIFIVLLLVVFLLALLLPMGGLNQTVSSAYASHPTFTGVLDGYNTMDGLALLGFAVSVIYATQKLGFSEAQTPKVLAQAGTISILFEAFIYIALVLLGVSSLSKFAPAANGGVAFSQIITHYAGNFGIILTAIIVTLAVFTTAMGLGASFAQDLNRLFPKIPYHAWLLITFGSSFITANAGLTNIMKWSVPVLMLVYPYALTLIILALLNPWIQKSPLVYRTAMIFITPSAFLDALASTPFAGETHITFMAKFYHAWIPLAQEGLGWIIPAIIGLIIGFILMKLTQKSAQAA</sequence>
<feature type="transmembrane region" description="Helical" evidence="9">
    <location>
        <begin position="120"/>
        <end position="142"/>
    </location>
</feature>
<name>A0ABP0ENN1_9LACO</name>
<evidence type="ECO:0000256" key="3">
    <source>
        <dbReference type="ARBA" id="ARBA00022448"/>
    </source>
</evidence>
<keyword evidence="6 9" id="KW-0029">Amino-acid transport</keyword>
<comment type="similarity">
    <text evidence="2 9">Belongs to the branched chain amino acid transporter family.</text>
</comment>
<evidence type="ECO:0000256" key="9">
    <source>
        <dbReference type="RuleBase" id="RU362122"/>
    </source>
</evidence>
<evidence type="ECO:0000313" key="10">
    <source>
        <dbReference type="EMBL" id="CAK8053872.1"/>
    </source>
</evidence>
<feature type="transmembrane region" description="Helical" evidence="9">
    <location>
        <begin position="319"/>
        <end position="338"/>
    </location>
</feature>
<dbReference type="Proteomes" id="UP001314241">
    <property type="component" value="Unassembled WGS sequence"/>
</dbReference>
<feature type="transmembrane region" description="Helical" evidence="9">
    <location>
        <begin position="344"/>
        <end position="365"/>
    </location>
</feature>
<feature type="transmembrane region" description="Helical" evidence="9">
    <location>
        <begin position="12"/>
        <end position="30"/>
    </location>
</feature>
<accession>A0ABP0ENN1</accession>
<gene>
    <name evidence="10" type="ORF">R54876_GBNLAHCA_00431</name>
</gene>
<feature type="transmembrane region" description="Helical" evidence="9">
    <location>
        <begin position="42"/>
        <end position="67"/>
    </location>
</feature>
<dbReference type="InterPro" id="IPR004685">
    <property type="entry name" value="Brnchd-chn_aa_trnsp_Livcs"/>
</dbReference>
<dbReference type="Pfam" id="PF05525">
    <property type="entry name" value="Branch_AA_trans"/>
    <property type="match status" value="1"/>
</dbReference>
<keyword evidence="4" id="KW-1003">Cell membrane</keyword>
<feature type="transmembrane region" description="Helical" evidence="9">
    <location>
        <begin position="413"/>
        <end position="437"/>
    </location>
</feature>
<evidence type="ECO:0000256" key="4">
    <source>
        <dbReference type="ARBA" id="ARBA00022475"/>
    </source>
</evidence>
<dbReference type="RefSeq" id="WP_349641419.1">
    <property type="nucleotide sequence ID" value="NZ_CAWVOH010000001.1"/>
</dbReference>
<feature type="transmembrane region" description="Helical" evidence="9">
    <location>
        <begin position="238"/>
        <end position="258"/>
    </location>
</feature>
<evidence type="ECO:0000256" key="7">
    <source>
        <dbReference type="ARBA" id="ARBA00022989"/>
    </source>
</evidence>
<comment type="function">
    <text evidence="9">Component of the transport system for branched-chain amino acids.</text>
</comment>
<feature type="transmembrane region" description="Helical" evidence="9">
    <location>
        <begin position="374"/>
        <end position="393"/>
    </location>
</feature>
<reference evidence="10 11" key="1">
    <citation type="submission" date="2024-01" db="EMBL/GenBank/DDBJ databases">
        <authorList>
            <person name="Botero Cardona J."/>
        </authorList>
    </citation>
    <scope>NUCLEOTIDE SEQUENCE [LARGE SCALE GENOMIC DNA]</scope>
    <source>
        <strain evidence="10 11">LMG 33000</strain>
    </source>
</reference>
<evidence type="ECO:0000256" key="2">
    <source>
        <dbReference type="ARBA" id="ARBA00008540"/>
    </source>
</evidence>
<comment type="caution">
    <text evidence="10">The sequence shown here is derived from an EMBL/GenBank/DDBJ whole genome shotgun (WGS) entry which is preliminary data.</text>
</comment>
<feature type="transmembrane region" description="Helical" evidence="9">
    <location>
        <begin position="278"/>
        <end position="307"/>
    </location>
</feature>
<feature type="transmembrane region" description="Helical" evidence="9">
    <location>
        <begin position="154"/>
        <end position="178"/>
    </location>
</feature>
<evidence type="ECO:0000256" key="8">
    <source>
        <dbReference type="ARBA" id="ARBA00023136"/>
    </source>
</evidence>
<protein>
    <recommendedName>
        <fullName evidence="9">Branched-chain amino acid transport system carrier protein</fullName>
    </recommendedName>
</protein>
<evidence type="ECO:0000313" key="11">
    <source>
        <dbReference type="Proteomes" id="UP001314241"/>
    </source>
</evidence>
<keyword evidence="8 9" id="KW-0472">Membrane</keyword>
<keyword evidence="11" id="KW-1185">Reference proteome</keyword>
<organism evidence="10 11">
    <name type="scientific">Eupransor demetentiae</name>
    <dbReference type="NCBI Taxonomy" id="3109584"/>
    <lineage>
        <taxon>Bacteria</taxon>
        <taxon>Bacillati</taxon>
        <taxon>Bacillota</taxon>
        <taxon>Bacilli</taxon>
        <taxon>Lactobacillales</taxon>
        <taxon>Lactobacillaceae</taxon>
        <taxon>Eupransor</taxon>
    </lineage>
</organism>